<dbReference type="PANTHER" id="PTHR21583">
    <property type="entry name" value="ELYS PROTEIN"/>
    <property type="match status" value="1"/>
</dbReference>
<feature type="region of interest" description="Disordered" evidence="3">
    <location>
        <begin position="1383"/>
        <end position="1402"/>
    </location>
</feature>
<feature type="compositionally biased region" description="Low complexity" evidence="3">
    <location>
        <begin position="1287"/>
        <end position="1306"/>
    </location>
</feature>
<dbReference type="SUPFAM" id="SSF50978">
    <property type="entry name" value="WD40 repeat-like"/>
    <property type="match status" value="1"/>
</dbReference>
<organism evidence="6 7">
    <name type="scientific">Papilio xuthus</name>
    <name type="common">Asian swallowtail butterfly</name>
    <dbReference type="NCBI Taxonomy" id="66420"/>
    <lineage>
        <taxon>Eukaryota</taxon>
        <taxon>Metazoa</taxon>
        <taxon>Ecdysozoa</taxon>
        <taxon>Arthropoda</taxon>
        <taxon>Hexapoda</taxon>
        <taxon>Insecta</taxon>
        <taxon>Pterygota</taxon>
        <taxon>Neoptera</taxon>
        <taxon>Endopterygota</taxon>
        <taxon>Lepidoptera</taxon>
        <taxon>Glossata</taxon>
        <taxon>Ditrysia</taxon>
        <taxon>Papilionoidea</taxon>
        <taxon>Papilionidae</taxon>
        <taxon>Papilioninae</taxon>
        <taxon>Papilio</taxon>
    </lineage>
</organism>
<dbReference type="Pfam" id="PF13934">
    <property type="entry name" value="ELYS"/>
    <property type="match status" value="1"/>
</dbReference>
<dbReference type="InterPro" id="IPR052620">
    <property type="entry name" value="ELYS/MEL-28_NucAsmblyFactor"/>
</dbReference>
<feature type="domain" description="ELYS beta-propeller" evidence="5">
    <location>
        <begin position="252"/>
        <end position="444"/>
    </location>
</feature>
<feature type="region of interest" description="Disordered" evidence="3">
    <location>
        <begin position="1409"/>
        <end position="1606"/>
    </location>
</feature>
<feature type="compositionally biased region" description="Basic and acidic residues" evidence="3">
    <location>
        <begin position="1676"/>
        <end position="1690"/>
    </location>
</feature>
<feature type="compositionally biased region" description="Basic and acidic residues" evidence="3">
    <location>
        <begin position="1506"/>
        <end position="1517"/>
    </location>
</feature>
<feature type="compositionally biased region" description="Low complexity" evidence="3">
    <location>
        <begin position="1539"/>
        <end position="1552"/>
    </location>
</feature>
<feature type="compositionally biased region" description="Basic and acidic residues" evidence="3">
    <location>
        <begin position="2459"/>
        <end position="2469"/>
    </location>
</feature>
<feature type="compositionally biased region" description="Basic and acidic residues" evidence="3">
    <location>
        <begin position="2344"/>
        <end position="2354"/>
    </location>
</feature>
<keyword evidence="7" id="KW-1185">Reference proteome</keyword>
<feature type="compositionally biased region" description="Basic and acidic residues" evidence="3">
    <location>
        <begin position="1480"/>
        <end position="1490"/>
    </location>
</feature>
<feature type="compositionally biased region" description="Polar residues" evidence="3">
    <location>
        <begin position="1427"/>
        <end position="1440"/>
    </location>
</feature>
<dbReference type="STRING" id="66420.A0A194PGD3"/>
<feature type="compositionally biased region" description="Acidic residues" evidence="3">
    <location>
        <begin position="2017"/>
        <end position="2029"/>
    </location>
</feature>
<comment type="subcellular location">
    <subcellularLocation>
        <location evidence="1">Nucleus</location>
    </subcellularLocation>
</comment>
<feature type="compositionally biased region" description="Basic and acidic residues" evidence="3">
    <location>
        <begin position="1240"/>
        <end position="1249"/>
    </location>
</feature>
<dbReference type="GO" id="GO:0005634">
    <property type="term" value="C:nucleus"/>
    <property type="evidence" value="ECO:0007669"/>
    <property type="project" value="UniProtKB-SubCell"/>
</dbReference>
<protein>
    <submittedName>
        <fullName evidence="6">Protein ELYS</fullName>
    </submittedName>
</protein>
<feature type="region of interest" description="Disordered" evidence="3">
    <location>
        <begin position="1952"/>
        <end position="2063"/>
    </location>
</feature>
<dbReference type="PANTHER" id="PTHR21583:SF8">
    <property type="entry name" value="PROTEIN ELYS"/>
    <property type="match status" value="1"/>
</dbReference>
<feature type="compositionally biased region" description="Low complexity" evidence="3">
    <location>
        <begin position="1574"/>
        <end position="1586"/>
    </location>
</feature>
<accession>A0A194PGD3</accession>
<dbReference type="EMBL" id="KQ459606">
    <property type="protein sequence ID" value="KPI91764.1"/>
    <property type="molecule type" value="Genomic_DNA"/>
</dbReference>
<feature type="region of interest" description="Disordered" evidence="3">
    <location>
        <begin position="2314"/>
        <end position="2487"/>
    </location>
</feature>
<evidence type="ECO:0000259" key="5">
    <source>
        <dbReference type="Pfam" id="PF16687"/>
    </source>
</evidence>
<feature type="compositionally biased region" description="Basic and acidic residues" evidence="3">
    <location>
        <begin position="2554"/>
        <end position="2570"/>
    </location>
</feature>
<feature type="compositionally biased region" description="Basic residues" evidence="3">
    <location>
        <begin position="2430"/>
        <end position="2439"/>
    </location>
</feature>
<dbReference type="InterPro" id="IPR032040">
    <property type="entry name" value="ELYS-bb"/>
</dbReference>
<evidence type="ECO:0000256" key="3">
    <source>
        <dbReference type="SAM" id="MobiDB-lite"/>
    </source>
</evidence>
<dbReference type="InterPro" id="IPR025151">
    <property type="entry name" value="ELYS_dom"/>
</dbReference>
<dbReference type="Proteomes" id="UP000053268">
    <property type="component" value="Unassembled WGS sequence"/>
</dbReference>
<dbReference type="Pfam" id="PF16687">
    <property type="entry name" value="ELYS-bb"/>
    <property type="match status" value="1"/>
</dbReference>
<feature type="compositionally biased region" description="Polar residues" evidence="3">
    <location>
        <begin position="2363"/>
        <end position="2373"/>
    </location>
</feature>
<feature type="compositionally biased region" description="Basic and acidic residues" evidence="3">
    <location>
        <begin position="1712"/>
        <end position="1723"/>
    </location>
</feature>
<dbReference type="InterPro" id="IPR036322">
    <property type="entry name" value="WD40_repeat_dom_sf"/>
</dbReference>
<reference evidence="6 7" key="1">
    <citation type="journal article" date="2015" name="Nat. Commun.">
        <title>Outbred genome sequencing and CRISPR/Cas9 gene editing in butterflies.</title>
        <authorList>
            <person name="Li X."/>
            <person name="Fan D."/>
            <person name="Zhang W."/>
            <person name="Liu G."/>
            <person name="Zhang L."/>
            <person name="Zhao L."/>
            <person name="Fang X."/>
            <person name="Chen L."/>
            <person name="Dong Y."/>
            <person name="Chen Y."/>
            <person name="Ding Y."/>
            <person name="Zhao R."/>
            <person name="Feng M."/>
            <person name="Zhu Y."/>
            <person name="Feng Y."/>
            <person name="Jiang X."/>
            <person name="Zhu D."/>
            <person name="Xiang H."/>
            <person name="Feng X."/>
            <person name="Li S."/>
            <person name="Wang J."/>
            <person name="Zhang G."/>
            <person name="Kronforst M.R."/>
            <person name="Wang W."/>
        </authorList>
    </citation>
    <scope>NUCLEOTIDE SEQUENCE [LARGE SCALE GENOMIC DNA]</scope>
    <source>
        <strain evidence="6">Ya'a_city_454_Px</strain>
        <tissue evidence="6">Whole body</tissue>
    </source>
</reference>
<sequence length="2706" mass="303232">MQKLQDSVFSIIKTINLSPAVFSFLQPTEEFTDITPLGGILKDTKLGWLALGPKFCVVDLRSGLKVAARTFGNGVSNSRITVSNVVELPTPLTENSHQLVISLDYDNISGMICILHVNGSQLLHCIHSDVVITKLAVCDGTPDGPFAAFDNIIAAGTKRGEILIFDLNRASLIKALKDISQGYEHLVLNEENAANIKFLPLKELHKIEEQRELALENDDHLGFILNDDSSFDGQYIFRNPDGTVRMKAKRDHIRVTSLQYIPEIGSLAVGFNFGAFQIWNLLTLDLEFTSQVNVECLPVTHFGFQEPCDDPKAFCYLWVVFSVIDRFEEEEFPLAVMYSLSYQGKRILSESKCLYQDFSSATIRFQIELNGPEESNSLIGGRCISCHTYTISSPLGEEGEDSMLNICQLVWECWGEQEAETSQYGMMLFDLDQWYKDQMPATYQLESNGFMSVLRPAVVGEGCGPALDARLVLTSVAPYSHATRLEEHFYPNSLQYNCICLNTSEATILGTVGVQRQIINSIDEAGPTALLSPGRLYHACVTAGLTPLYVPYSHGYGRNVTQEEQRRFLLSVALEARLTCFLKRCAHDWATGTHTGLGCTLGFLVEWCWKRALELKENAKELVAPLFTSTILPDRNIMRCLEHCVQQLAQLTGLLDAILTKCCNLVVPDALSEMEEKYKGIGIVSLYFQVVQWFLRVGLLPERHDAYEALPYPAHQLYNIYKKRRLKLHRLQENAPQEAEAGHRSCSLLYIDQLIEHEFGGQRTHDMWMKGGSDCEGLYPPPSLYSLLRLYLLPDIAEEHKHSLVLYLLLDYCTVYDEIRYEAVIRRLMQFPTMFGLSNTAIKATQAFWHLDHRDFDFALDQLQCLTGNTLSDWQHRVVLSSLLAQKKTQAALQYLHVRKPAPIQSPIRKDGISKVNDHDKLDDWQSCCNLYLARGLVFEAIDVIRMCVRNAATSEDKVRVLNFFYKGCRNTGQLSKVLQVTLLPGEEEVFIKYLKDCNDTQTSDILIMYYLQQARYLEAEEYNNKLKDQRSRKELSTSAESLAELVERCNTRDTLLSAACAALPAIACRVATTATRHLEPHGMIIVTTQQTRGQRSLISPKPMSVYVQVTSPKNTFTYKSTFIQDTIENASETWTNKPKSRKGLKRALEIEETPFICTPKLNRTKSLFLSGQSLGDMTPAKRTKLEATSPKTPKPGTYKASEELSEQMATLLDMPEAQSPYRYHERSEAGTPHSILKTQRLEGMEREAPASPVDSRYLCDSGDDLLETASNKTNYSDSKQLRFRMPSASESGSSPSTPVPVAVRSQTDKQSENGDDTESEMSMESPPKKLATEGKPQARKSYKDNVRARRSLSISVNSSLSDDPNASIESIADIPITLINPRYSHKGRQKSQSPKDDKRMEVDDFVCELRPMNETPRGRRSIREISGQSTPLINRSRSITPERQDSPVLKTLQTNRATRSRSRTPEMSPGSLEPIPEQPRQESDSDPHPAKTTLSIPRRLRSRSRTPELVESRVVESPKLSAITESPVKSYESPAPSPTTRTSRSRSYTPEPNKRSVVEAPKLEPITEASGKSPYTDSPTSSPTRRSVRSRSRTPDVEKIPEQVSSPRSLRQVLFFYKQSPAILSRSRTPELEKLPEQPVGSPRSLRSRSRTPDLEKLPEQAILSSPRSLRSRSKTPEKLLSPKKDTTSKGRKPLSRLVLEANAFAKTKQIGESEAQTKESTSEQSESIIECTPLKASNTKSLIDVTFSPIVNKSILQSSTESFSLTEKVIEVNESSSSTDLKPLPAFTTLHEVYFEKSVLQTDESSIIQSSLQEEIQKSTEGNVPDVEMNALPQFTPINESDFNKSVLKSGDSSVAGNGNKPDDAPKAIAFTTFNETEFDNSVLKSHLSSEMSHESNANEEGKSYRDLSSLMTSDSDIEMVDDEKWKYKIDNENKDNVIQKEKEKIVEIEREINEIEEDIAEGEDSSEEENGEDSSSEENNEQEDSSDEEIVEDENKEISTESVEADNEVSVSDSSDEVICIDDDSDSNPAQVNLQSDKTSKEIPQTDQTETQTDKIDVVENKTNTDIVSVETEKAIENDKPKTEVCEEIPQESHTEIIEVKMDQDIEMKEPENVQESIDVLNQANISLLTDDNSDVNLTYSDDSNHKEIVPAQPTVELEVMVEKIAPTETDKNEIVTSNIQDVDVVDFCQPIATEPDPIEEVIIQENNEENEIKTVSPAIEEQKDIFAENTVNTEAIVKETKDILPENSLENIPTILKTETENINTVENMEVITATENITEKPETEMSETKEILEKVEDAKDMLISEAPSKMDVPTEGNIDKTNVEDEISTKDSAVAMETVKSEEEIKETKAPATRKRTQSTSSNKSNQEIEQEIPENVTLEATTPSKRVSKSPMPKSRVMPKRRSSKDTADNEMDESITPDETLTPRRRSTRSRSKNLDDSSSVASESSVKSSKSKTEEPIDKKPAARKGRKSILNTKTELSVIPEIEDSQKIEESNEDVLNEILTTERLTRNQKAMLESKLRPSTPRSRRVSAASKSEASIEDNTSDTHTMDRVQLLDKETFDGRADDEEFPRASPTLSDTIRPRPRTARSASETETLAKAKKIIRRTSVDVTLDASPVRGRRASFNRACEALHTPKGRRPSVDTKKSETDGISPESGAEATPRRRARRSTTPQHSEATPTSELGKRSRRTAADKTKESAD</sequence>
<feature type="region of interest" description="Disordered" evidence="3">
    <location>
        <begin position="1626"/>
        <end position="1695"/>
    </location>
</feature>
<evidence type="ECO:0000256" key="1">
    <source>
        <dbReference type="ARBA" id="ARBA00004123"/>
    </source>
</evidence>
<evidence type="ECO:0000256" key="2">
    <source>
        <dbReference type="ARBA" id="ARBA00023242"/>
    </source>
</evidence>
<feature type="region of interest" description="Disordered" evidence="3">
    <location>
        <begin position="2516"/>
        <end position="2706"/>
    </location>
</feature>
<name>A0A194PGD3_PAPXU</name>
<feature type="compositionally biased region" description="Basic and acidic residues" evidence="3">
    <location>
        <begin position="2322"/>
        <end position="2334"/>
    </location>
</feature>
<gene>
    <name evidence="6" type="ORF">RR46_15268</name>
</gene>
<evidence type="ECO:0000313" key="7">
    <source>
        <dbReference type="Proteomes" id="UP000053268"/>
    </source>
</evidence>
<evidence type="ECO:0000313" key="6">
    <source>
        <dbReference type="EMBL" id="KPI91764.1"/>
    </source>
</evidence>
<feature type="region of interest" description="Disordered" evidence="3">
    <location>
        <begin position="1172"/>
        <end position="1200"/>
    </location>
</feature>
<evidence type="ECO:0000259" key="4">
    <source>
        <dbReference type="Pfam" id="PF13934"/>
    </source>
</evidence>
<feature type="domain" description="ELYS-like" evidence="4">
    <location>
        <begin position="749"/>
        <end position="998"/>
    </location>
</feature>
<feature type="region of interest" description="Disordered" evidence="3">
    <location>
        <begin position="1712"/>
        <end position="1731"/>
    </location>
</feature>
<feature type="region of interest" description="Disordered" evidence="3">
    <location>
        <begin position="1887"/>
        <end position="1909"/>
    </location>
</feature>
<feature type="compositionally biased region" description="Acidic residues" evidence="3">
    <location>
        <begin position="1957"/>
        <end position="1998"/>
    </location>
</feature>
<feature type="compositionally biased region" description="Polar residues" evidence="3">
    <location>
        <begin position="2031"/>
        <end position="2054"/>
    </location>
</feature>
<proteinExistence type="predicted"/>
<keyword evidence="2" id="KW-0539">Nucleus</keyword>
<feature type="compositionally biased region" description="Low complexity" evidence="3">
    <location>
        <begin position="2445"/>
        <end position="2456"/>
    </location>
</feature>
<feature type="region of interest" description="Disordered" evidence="3">
    <location>
        <begin position="1223"/>
        <end position="1260"/>
    </location>
</feature>
<feature type="compositionally biased region" description="Basic and acidic residues" evidence="3">
    <location>
        <begin position="2646"/>
        <end position="2655"/>
    </location>
</feature>
<feature type="compositionally biased region" description="Basic and acidic residues" evidence="3">
    <location>
        <begin position="2696"/>
        <end position="2706"/>
    </location>
</feature>
<feature type="region of interest" description="Disordered" evidence="3">
    <location>
        <begin position="1286"/>
        <end position="1347"/>
    </location>
</feature>